<evidence type="ECO:0000259" key="15">
    <source>
        <dbReference type="PROSITE" id="PS50222"/>
    </source>
</evidence>
<feature type="compositionally biased region" description="Low complexity" evidence="12">
    <location>
        <begin position="1340"/>
        <end position="1351"/>
    </location>
</feature>
<evidence type="ECO:0000256" key="8">
    <source>
        <dbReference type="ARBA" id="ARBA00023098"/>
    </source>
</evidence>
<dbReference type="SUPFAM" id="SSF51695">
    <property type="entry name" value="PLC-like phosphodiesterases"/>
    <property type="match status" value="1"/>
</dbReference>
<feature type="compositionally biased region" description="Low complexity" evidence="12">
    <location>
        <begin position="1592"/>
        <end position="1607"/>
    </location>
</feature>
<feature type="compositionally biased region" description="Pro residues" evidence="12">
    <location>
        <begin position="1608"/>
        <end position="1620"/>
    </location>
</feature>
<keyword evidence="5" id="KW-0479">Metal-binding</keyword>
<dbReference type="PROSITE" id="PS50004">
    <property type="entry name" value="C2"/>
    <property type="match status" value="1"/>
</dbReference>
<feature type="compositionally biased region" description="Low complexity" evidence="12">
    <location>
        <begin position="976"/>
        <end position="994"/>
    </location>
</feature>
<comment type="subcellular location">
    <subcellularLocation>
        <location evidence="2">Cytoplasm</location>
    </subcellularLocation>
</comment>
<feature type="region of interest" description="Disordered" evidence="12">
    <location>
        <begin position="873"/>
        <end position="1000"/>
    </location>
</feature>
<comment type="cofactor">
    <cofactor evidence="1">
        <name>Ca(2+)</name>
        <dbReference type="ChEBI" id="CHEBI:29108"/>
    </cofactor>
</comment>
<dbReference type="InterPro" id="IPR000909">
    <property type="entry name" value="PLipase_C_PInositol-sp_X_dom"/>
</dbReference>
<dbReference type="Pfam" id="PF09279">
    <property type="entry name" value="EF-hand_like"/>
    <property type="match status" value="1"/>
</dbReference>
<keyword evidence="4" id="KW-0963">Cytoplasm</keyword>
<dbReference type="GO" id="GO:0005509">
    <property type="term" value="F:calcium ion binding"/>
    <property type="evidence" value="ECO:0007669"/>
    <property type="project" value="InterPro"/>
</dbReference>
<dbReference type="InterPro" id="IPR035892">
    <property type="entry name" value="C2_domain_sf"/>
</dbReference>
<evidence type="ECO:0000313" key="16">
    <source>
        <dbReference type="EMBL" id="KAK6296402.1"/>
    </source>
</evidence>
<feature type="domain" description="C2" evidence="13">
    <location>
        <begin position="561"/>
        <end position="689"/>
    </location>
</feature>
<dbReference type="CDD" id="cd16220">
    <property type="entry name" value="EFh_PI-PLCeta1"/>
    <property type="match status" value="1"/>
</dbReference>
<dbReference type="Proteomes" id="UP001356427">
    <property type="component" value="Unassembled WGS sequence"/>
</dbReference>
<protein>
    <recommendedName>
        <fullName evidence="3 11">Phosphoinositide phospholipase C</fullName>
        <ecNumber evidence="3 11">3.1.4.11</ecNumber>
    </recommendedName>
</protein>
<dbReference type="Gene3D" id="3.20.20.190">
    <property type="entry name" value="Phosphatidylinositol (PI) phosphodiesterase"/>
    <property type="match status" value="1"/>
</dbReference>
<dbReference type="Pfam" id="PF00168">
    <property type="entry name" value="C2"/>
    <property type="match status" value="1"/>
</dbReference>
<dbReference type="GO" id="GO:0046488">
    <property type="term" value="P:phosphatidylinositol metabolic process"/>
    <property type="evidence" value="ECO:0007669"/>
    <property type="project" value="TreeGrafter"/>
</dbReference>
<dbReference type="InterPro" id="IPR046972">
    <property type="entry name" value="PLCeta1_EF"/>
</dbReference>
<feature type="region of interest" description="Disordered" evidence="12">
    <location>
        <begin position="1582"/>
        <end position="1670"/>
    </location>
</feature>
<feature type="compositionally biased region" description="Low complexity" evidence="12">
    <location>
        <begin position="1632"/>
        <end position="1642"/>
    </location>
</feature>
<evidence type="ECO:0000259" key="14">
    <source>
        <dbReference type="PROSITE" id="PS50008"/>
    </source>
</evidence>
<proteinExistence type="predicted"/>
<evidence type="ECO:0000256" key="9">
    <source>
        <dbReference type="ARBA" id="ARBA00023224"/>
    </source>
</evidence>
<keyword evidence="8 11" id="KW-0443">Lipid metabolism</keyword>
<dbReference type="Pfam" id="PF00387">
    <property type="entry name" value="PI-PLC-Y"/>
    <property type="match status" value="1"/>
</dbReference>
<dbReference type="GO" id="GO:0004435">
    <property type="term" value="F:phosphatidylinositol-4,5-bisphosphate phospholipase C activity"/>
    <property type="evidence" value="ECO:0007669"/>
    <property type="project" value="UniProtKB-EC"/>
</dbReference>
<dbReference type="PROSITE" id="PS50222">
    <property type="entry name" value="EF_HAND_2"/>
    <property type="match status" value="1"/>
</dbReference>
<dbReference type="GO" id="GO:0051209">
    <property type="term" value="P:release of sequestered calcium ion into cytosol"/>
    <property type="evidence" value="ECO:0007669"/>
    <property type="project" value="TreeGrafter"/>
</dbReference>
<dbReference type="InterPro" id="IPR002048">
    <property type="entry name" value="EF_hand_dom"/>
</dbReference>
<dbReference type="InterPro" id="IPR001192">
    <property type="entry name" value="PI-PLC_fam"/>
</dbReference>
<evidence type="ECO:0000256" key="7">
    <source>
        <dbReference type="ARBA" id="ARBA00022963"/>
    </source>
</evidence>
<dbReference type="FunFam" id="2.60.40.150:FF:000018">
    <property type="entry name" value="Phosphoinositide phospholipase C"/>
    <property type="match status" value="1"/>
</dbReference>
<dbReference type="GO" id="GO:0005737">
    <property type="term" value="C:cytoplasm"/>
    <property type="evidence" value="ECO:0007669"/>
    <property type="project" value="UniProtKB-SubCell"/>
</dbReference>
<organism evidence="16 17">
    <name type="scientific">Coregonus suidteri</name>
    <dbReference type="NCBI Taxonomy" id="861788"/>
    <lineage>
        <taxon>Eukaryota</taxon>
        <taxon>Metazoa</taxon>
        <taxon>Chordata</taxon>
        <taxon>Craniata</taxon>
        <taxon>Vertebrata</taxon>
        <taxon>Euteleostomi</taxon>
        <taxon>Actinopterygii</taxon>
        <taxon>Neopterygii</taxon>
        <taxon>Teleostei</taxon>
        <taxon>Protacanthopterygii</taxon>
        <taxon>Salmoniformes</taxon>
        <taxon>Salmonidae</taxon>
        <taxon>Coregoninae</taxon>
        <taxon>Coregonus</taxon>
    </lineage>
</organism>
<feature type="region of interest" description="Disordered" evidence="12">
    <location>
        <begin position="1303"/>
        <end position="1354"/>
    </location>
</feature>
<comment type="catalytic activity">
    <reaction evidence="10">
        <text>a 1,2-diacyl-sn-glycero-3-phospho-(1D-myo-inositol-4,5-bisphosphate) + H2O = 1D-myo-inositol 1,4,5-trisphosphate + a 1,2-diacyl-sn-glycerol + H(+)</text>
        <dbReference type="Rhea" id="RHEA:33179"/>
        <dbReference type="ChEBI" id="CHEBI:15377"/>
        <dbReference type="ChEBI" id="CHEBI:15378"/>
        <dbReference type="ChEBI" id="CHEBI:17815"/>
        <dbReference type="ChEBI" id="CHEBI:58456"/>
        <dbReference type="ChEBI" id="CHEBI:203600"/>
        <dbReference type="EC" id="3.1.4.11"/>
    </reaction>
    <physiologicalReaction direction="left-to-right" evidence="10">
        <dbReference type="Rhea" id="RHEA:33180"/>
    </physiologicalReaction>
</comment>
<dbReference type="PRINTS" id="PR00390">
    <property type="entry name" value="PHPHLIPASEC"/>
</dbReference>
<dbReference type="Pfam" id="PF00388">
    <property type="entry name" value="PI-PLC-X"/>
    <property type="match status" value="1"/>
</dbReference>
<feature type="domain" description="PI-PLC Y-box" evidence="14">
    <location>
        <begin position="451"/>
        <end position="559"/>
    </location>
</feature>
<dbReference type="InterPro" id="IPR001711">
    <property type="entry name" value="PLipase_C_Pinositol-sp_Y"/>
</dbReference>
<evidence type="ECO:0000313" key="17">
    <source>
        <dbReference type="Proteomes" id="UP001356427"/>
    </source>
</evidence>
<dbReference type="SUPFAM" id="SSF49562">
    <property type="entry name" value="C2 domain (Calcium/lipid-binding domain, CaLB)"/>
    <property type="match status" value="1"/>
</dbReference>
<feature type="compositionally biased region" description="Polar residues" evidence="12">
    <location>
        <begin position="1303"/>
        <end position="1327"/>
    </location>
</feature>
<feature type="compositionally biased region" description="Polar residues" evidence="12">
    <location>
        <begin position="944"/>
        <end position="953"/>
    </location>
</feature>
<comment type="caution">
    <text evidence="16">The sequence shown here is derived from an EMBL/GenBank/DDBJ whole genome shotgun (WGS) entry which is preliminary data.</text>
</comment>
<dbReference type="FunFam" id="3.20.20.190:FF:000006">
    <property type="entry name" value="Phosphoinositide phospholipase C"/>
    <property type="match status" value="1"/>
</dbReference>
<feature type="domain" description="EF-hand" evidence="15">
    <location>
        <begin position="1"/>
        <end position="31"/>
    </location>
</feature>
<feature type="compositionally biased region" description="Polar residues" evidence="12">
    <location>
        <begin position="1104"/>
        <end position="1117"/>
    </location>
</feature>
<dbReference type="PANTHER" id="PTHR10336">
    <property type="entry name" value="PHOSPHOINOSITIDE-SPECIFIC PHOSPHOLIPASE C FAMILY PROTEIN"/>
    <property type="match status" value="1"/>
</dbReference>
<feature type="compositionally biased region" description="Basic and acidic residues" evidence="12">
    <location>
        <begin position="793"/>
        <end position="802"/>
    </location>
</feature>
<feature type="compositionally biased region" description="Pro residues" evidence="12">
    <location>
        <begin position="1479"/>
        <end position="1493"/>
    </location>
</feature>
<feature type="compositionally biased region" description="Polar residues" evidence="12">
    <location>
        <begin position="1368"/>
        <end position="1382"/>
    </location>
</feature>
<dbReference type="FunFam" id="1.10.238.10:FF:000005">
    <property type="entry name" value="Phosphoinositide phospholipase C"/>
    <property type="match status" value="1"/>
</dbReference>
<evidence type="ECO:0000256" key="12">
    <source>
        <dbReference type="SAM" id="MobiDB-lite"/>
    </source>
</evidence>
<evidence type="ECO:0000256" key="10">
    <source>
        <dbReference type="ARBA" id="ARBA00023674"/>
    </source>
</evidence>
<keyword evidence="9" id="KW-0807">Transducer</keyword>
<keyword evidence="17" id="KW-1185">Reference proteome</keyword>
<dbReference type="FunFam" id="3.20.20.190:FF:000002">
    <property type="entry name" value="Phosphoinositide phospholipase C"/>
    <property type="match status" value="1"/>
</dbReference>
<feature type="compositionally biased region" description="Gly residues" evidence="12">
    <location>
        <begin position="1384"/>
        <end position="1394"/>
    </location>
</feature>
<dbReference type="SUPFAM" id="SSF47473">
    <property type="entry name" value="EF-hand"/>
    <property type="match status" value="1"/>
</dbReference>
<feature type="compositionally biased region" description="Polar residues" evidence="12">
    <location>
        <begin position="964"/>
        <end position="975"/>
    </location>
</feature>
<feature type="compositionally biased region" description="Low complexity" evidence="12">
    <location>
        <begin position="1494"/>
        <end position="1503"/>
    </location>
</feature>
<feature type="region of interest" description="Disordered" evidence="12">
    <location>
        <begin position="1462"/>
        <end position="1521"/>
    </location>
</feature>
<dbReference type="PROSITE" id="PS50008">
    <property type="entry name" value="PIPLC_Y_DOMAIN"/>
    <property type="match status" value="1"/>
</dbReference>
<reference evidence="16 17" key="1">
    <citation type="submission" date="2021-04" db="EMBL/GenBank/DDBJ databases">
        <authorList>
            <person name="De Guttry C."/>
            <person name="Zahm M."/>
            <person name="Klopp C."/>
            <person name="Cabau C."/>
            <person name="Louis A."/>
            <person name="Berthelot C."/>
            <person name="Parey E."/>
            <person name="Roest Crollius H."/>
            <person name="Montfort J."/>
            <person name="Robinson-Rechavi M."/>
            <person name="Bucao C."/>
            <person name="Bouchez O."/>
            <person name="Gislard M."/>
            <person name="Lluch J."/>
            <person name="Milhes M."/>
            <person name="Lampietro C."/>
            <person name="Lopez Roques C."/>
            <person name="Donnadieu C."/>
            <person name="Braasch I."/>
            <person name="Desvignes T."/>
            <person name="Postlethwait J."/>
            <person name="Bobe J."/>
            <person name="Wedekind C."/>
            <person name="Guiguen Y."/>
        </authorList>
    </citation>
    <scope>NUCLEOTIDE SEQUENCE [LARGE SCALE GENOMIC DNA]</scope>
    <source>
        <strain evidence="16">Cs_M1</strain>
        <tissue evidence="16">Blood</tissue>
    </source>
</reference>
<keyword evidence="11" id="KW-0378">Hydrolase</keyword>
<feature type="compositionally biased region" description="Polar residues" evidence="12">
    <location>
        <begin position="873"/>
        <end position="890"/>
    </location>
</feature>
<feature type="compositionally biased region" description="Basic and acidic residues" evidence="12">
    <location>
        <begin position="1651"/>
        <end position="1664"/>
    </location>
</feature>
<dbReference type="InterPro" id="IPR017946">
    <property type="entry name" value="PLC-like_Pdiesterase_TIM-brl"/>
</dbReference>
<dbReference type="PROSITE" id="PS00018">
    <property type="entry name" value="EF_HAND_1"/>
    <property type="match status" value="1"/>
</dbReference>
<dbReference type="PROSITE" id="PS50007">
    <property type="entry name" value="PIPLC_X_DOMAIN"/>
    <property type="match status" value="1"/>
</dbReference>
<keyword evidence="7 11" id="KW-0442">Lipid degradation</keyword>
<feature type="compositionally biased region" description="Polar residues" evidence="12">
    <location>
        <begin position="1396"/>
        <end position="1410"/>
    </location>
</feature>
<dbReference type="SMART" id="SM00148">
    <property type="entry name" value="PLCXc"/>
    <property type="match status" value="1"/>
</dbReference>
<accession>A0AAN8KPN5</accession>
<dbReference type="EC" id="3.1.4.11" evidence="3 11"/>
<dbReference type="PANTHER" id="PTHR10336:SF51">
    <property type="entry name" value="1-PHOSPHATIDYLINOSITOL 4,5-BISPHOSPHATE PHOSPHODIESTERASE ETA-1"/>
    <property type="match status" value="1"/>
</dbReference>
<dbReference type="SMART" id="SM00239">
    <property type="entry name" value="C2"/>
    <property type="match status" value="1"/>
</dbReference>
<dbReference type="InterPro" id="IPR011992">
    <property type="entry name" value="EF-hand-dom_pair"/>
</dbReference>
<evidence type="ECO:0000256" key="6">
    <source>
        <dbReference type="ARBA" id="ARBA00022837"/>
    </source>
</evidence>
<dbReference type="EMBL" id="JAGTTL010000032">
    <property type="protein sequence ID" value="KAK6296402.1"/>
    <property type="molecule type" value="Genomic_DNA"/>
</dbReference>
<feature type="region of interest" description="Disordered" evidence="12">
    <location>
        <begin position="1093"/>
        <end position="1129"/>
    </location>
</feature>
<feature type="region of interest" description="Disordered" evidence="12">
    <location>
        <begin position="745"/>
        <end position="802"/>
    </location>
</feature>
<dbReference type="Gene3D" id="1.10.238.10">
    <property type="entry name" value="EF-hand"/>
    <property type="match status" value="2"/>
</dbReference>
<keyword evidence="6" id="KW-0106">Calcium</keyword>
<evidence type="ECO:0000256" key="3">
    <source>
        <dbReference type="ARBA" id="ARBA00012368"/>
    </source>
</evidence>
<dbReference type="SMART" id="SM00054">
    <property type="entry name" value="EFh"/>
    <property type="match status" value="2"/>
</dbReference>
<sequence length="1753" mass="194542">MKQTFEEADKNGDGLLNMEEIYQLLHKMNVNLPRRKVKHMFQEADSDDQQGTLTFEEFSVFYKMMSLRRDLYLLLMGYSDRKDHLTADELANFLRNEQKMVNVTTEYCLDVIDKFELSEENKQKGILGIEGFTSFMRSPTCDVFNPQHHEVNQDMDQPLCDYYISSSHNTYLTGDQLLSHSKTDMYAWVLQTGCRCVEVDCWDGPDGEPMVQHGYTLTSKITFKSVIETIDKYAFINNQYPVILSIENHCSIQQQKKIAQHLREILGDKLDLGEALHRDSKQLPSPHCLQGKILIKGKRLPPYLSVDVEEGEVSDDDSADEIEDDFKLKNSNSNGNHQVESYIRKKLDCLLMESQIGDKEDTDSFSIRALLRATHVGLQKNLTNPKEGLKKSQSRSFISNLKQKRHSKSRLSTDGEEAGQETSGREAGGQITRGGRKRKTMKLSRDLSDLVVFTNSVASQEGLDDSTPGNVLSFSETRAQQLVNHRAERFLGFNQRQLSRIYPSAYRIDSSNFNPQLYWNVGCQLVALNYQTEGRMMQLNRAKFMVNGGSGYVLKPPPMCKGSFNPFCDDPLPAYPRKQLVLKIISGQQLPKPPDSMLGDRGEIIDPFVEVEIIGLPVDCCKEQTRVVDDNGFNPVWEENLSFTLHMAEVALVRFLVWDHDPIGRDFVGQRTVAFSSLMPGYRHVYLEGLTEASIFIHVSVHDIYGKGRQLRGIRGLFNKPSKSSVDTSCGPAFRKRSISDHLLRRTASAPTKGRKKTKMKLAESSTSISDRKASISDGKDRVGARAGAGGEGSRDREMDREGVMVERRPTARDNLTHRPISMPLERLLQAQLSLCSPNQEQTDLGADTLLGTSPFNQPRSHSVELLIESSASLEHSVSTPSTNHNNAQDRTTEPDQSDETSYLVIGRGGGSVDGDSKDQSQDRVNPPSKAEDVSSRQRMLCHLSSSTETESNCLHVPTESRPETTLLSTTNMPAPSSSSSSSSVSSVPSSSVPPLSPLNVDRCDLQSPVSLQDSIISRLIDAVSLDNDTTCGSISALIGQFDLTADQNDLTTNSDPHTLSVMSCLSYPAIQDSSTPYKVTVYSTTPYKDFPRKAMNGPITPPKASQTHNHANQNLLSPHPKTSHAPLLFSSPETTELEEVYTILDEEVLSPVSVYNLREQTIGNIQADSEESTLMGSLETSPAKVPPLLVEVEETGEGYGGECDPTGLGSVGELGLSWDYGCPSINSTVSDHFLLCHDTEGSSLMEVEINVDEDPLEMTLTLPRHNHTWVATSPNKHNAAPQSQFTQLHPSLRYEPQLQLSQCPSPLKQPSHQPSPLHTQSITPQTQPSPFKSPPNPSPLLLNSHPSTNSRAELSFENSRHITRAYTQQHSYSCPTQPQTRGYQGGTAEGQGQGESSTYFQNGFSSSECLSGVSGPRSVSLPRDRGLDSPSSDCSVDYSQRDYDCFRPSTASASHYTQLQPFPQAQPQPQSDTQTQPQPQPQLQPQSGPPSLPLLGSTLVPPLSIPRPPTAPNPCKSKSLGDLTSEDISCNFHSKYNTISRSFITPCMRERRRMRGLGSLSQRLQSADPLTEQLRKLVTLEGDDRDRDRPQSPQLPQLPQLQIPSKPFIPPSRPYPPSNFVPDTQEDSPPLLSRRLSSRSQSRVRHINNRARERQQEALKPRDVSAPSSMGGVVLRTKAAAGQNPPANRHSTGSYIAGYLDQLEDRGLPEEACTTLGYGYGDHCGVHYHDDSLLPTDSCLQSEPEVYFLLRL</sequence>
<dbReference type="Gene3D" id="2.60.40.150">
    <property type="entry name" value="C2 domain"/>
    <property type="match status" value="1"/>
</dbReference>
<dbReference type="GO" id="GO:0048015">
    <property type="term" value="P:phosphatidylinositol-mediated signaling"/>
    <property type="evidence" value="ECO:0007669"/>
    <property type="project" value="TreeGrafter"/>
</dbReference>
<dbReference type="InterPro" id="IPR000008">
    <property type="entry name" value="C2_dom"/>
</dbReference>
<evidence type="ECO:0000256" key="2">
    <source>
        <dbReference type="ARBA" id="ARBA00004496"/>
    </source>
</evidence>
<feature type="compositionally biased region" description="Basic and acidic residues" evidence="12">
    <location>
        <begin position="770"/>
        <end position="784"/>
    </location>
</feature>
<dbReference type="SMART" id="SM00149">
    <property type="entry name" value="PLCYc"/>
    <property type="match status" value="1"/>
</dbReference>
<dbReference type="InterPro" id="IPR015359">
    <property type="entry name" value="PLC_EF-hand-like"/>
</dbReference>
<feature type="region of interest" description="Disordered" evidence="12">
    <location>
        <begin position="382"/>
        <end position="439"/>
    </location>
</feature>
<evidence type="ECO:0000256" key="4">
    <source>
        <dbReference type="ARBA" id="ARBA00022490"/>
    </source>
</evidence>
<dbReference type="GO" id="GO:0016042">
    <property type="term" value="P:lipid catabolic process"/>
    <property type="evidence" value="ECO:0007669"/>
    <property type="project" value="UniProtKB-KW"/>
</dbReference>
<feature type="compositionally biased region" description="Pro residues" evidence="12">
    <location>
        <begin position="1504"/>
        <end position="1513"/>
    </location>
</feature>
<evidence type="ECO:0000256" key="5">
    <source>
        <dbReference type="ARBA" id="ARBA00022723"/>
    </source>
</evidence>
<name>A0AAN8KPN5_9TELE</name>
<dbReference type="InterPro" id="IPR018247">
    <property type="entry name" value="EF_Hand_1_Ca_BS"/>
</dbReference>
<evidence type="ECO:0000256" key="1">
    <source>
        <dbReference type="ARBA" id="ARBA00001913"/>
    </source>
</evidence>
<evidence type="ECO:0000256" key="11">
    <source>
        <dbReference type="RuleBase" id="RU361133"/>
    </source>
</evidence>
<feature type="region of interest" description="Disordered" evidence="12">
    <location>
        <begin position="1368"/>
        <end position="1436"/>
    </location>
</feature>
<evidence type="ECO:0000259" key="13">
    <source>
        <dbReference type="PROSITE" id="PS50004"/>
    </source>
</evidence>
<gene>
    <name evidence="16" type="ORF">J4Q44_G00325440</name>
</gene>
<dbReference type="CDD" id="cd00275">
    <property type="entry name" value="C2_PLC_like"/>
    <property type="match status" value="1"/>
</dbReference>
<feature type="compositionally biased region" description="Low complexity" evidence="12">
    <location>
        <begin position="1462"/>
        <end position="1478"/>
    </location>
</feature>